<dbReference type="Pfam" id="PF06395">
    <property type="entry name" value="CDC24"/>
    <property type="match status" value="1"/>
</dbReference>
<dbReference type="Gene3D" id="1.20.900.10">
    <property type="entry name" value="Dbl homology (DH) domain"/>
    <property type="match status" value="1"/>
</dbReference>
<evidence type="ECO:0000259" key="4">
    <source>
        <dbReference type="PROSITE" id="PS50021"/>
    </source>
</evidence>
<keyword evidence="7" id="KW-1185">Reference proteome</keyword>
<protein>
    <submittedName>
        <fullName evidence="6">CDC24 Calponin</fullName>
    </submittedName>
</protein>
<feature type="domain" description="DH" evidence="3">
    <location>
        <begin position="240"/>
        <end position="414"/>
    </location>
</feature>
<dbReference type="InterPro" id="IPR036872">
    <property type="entry name" value="CH_dom_sf"/>
</dbReference>
<dbReference type="PROSITE" id="PS50010">
    <property type="entry name" value="DH_2"/>
    <property type="match status" value="1"/>
</dbReference>
<evidence type="ECO:0000256" key="2">
    <source>
        <dbReference type="SAM" id="MobiDB-lite"/>
    </source>
</evidence>
<feature type="region of interest" description="Disordered" evidence="2">
    <location>
        <begin position="596"/>
        <end position="860"/>
    </location>
</feature>
<evidence type="ECO:0000259" key="5">
    <source>
        <dbReference type="PROSITE" id="PS51745"/>
    </source>
</evidence>
<dbReference type="Pfam" id="PF00564">
    <property type="entry name" value="PB1"/>
    <property type="match status" value="1"/>
</dbReference>
<dbReference type="GO" id="GO:0043332">
    <property type="term" value="C:mating projection tip"/>
    <property type="evidence" value="ECO:0007669"/>
    <property type="project" value="TreeGrafter"/>
</dbReference>
<dbReference type="InterPro" id="IPR053793">
    <property type="entry name" value="PB1-like"/>
</dbReference>
<dbReference type="AlphaFoldDB" id="A0AA38VBL1"/>
<gene>
    <name evidence="6" type="ORF">NKR23_g11102</name>
</gene>
<dbReference type="InterPro" id="IPR011993">
    <property type="entry name" value="PH-like_dom_sf"/>
</dbReference>
<dbReference type="Gene3D" id="3.10.20.90">
    <property type="entry name" value="Phosphatidylinositol 3-kinase Catalytic Subunit, Chain A, domain 1"/>
    <property type="match status" value="1"/>
</dbReference>
<keyword evidence="1" id="KW-0175">Coiled coil</keyword>
<dbReference type="CDD" id="cd13246">
    <property type="entry name" value="PH_Scd1"/>
    <property type="match status" value="1"/>
</dbReference>
<evidence type="ECO:0000313" key="7">
    <source>
        <dbReference type="Proteomes" id="UP001174694"/>
    </source>
</evidence>
<dbReference type="Pfam" id="PF00621">
    <property type="entry name" value="RhoGEF"/>
    <property type="match status" value="1"/>
</dbReference>
<evidence type="ECO:0000256" key="1">
    <source>
        <dbReference type="SAM" id="Coils"/>
    </source>
</evidence>
<dbReference type="PROSITE" id="PS00741">
    <property type="entry name" value="DH_1"/>
    <property type="match status" value="1"/>
</dbReference>
<feature type="domain" description="Calponin-homology (CH)" evidence="4">
    <location>
        <begin position="104"/>
        <end position="217"/>
    </location>
</feature>
<sequence>MASHAPLLRTNTAPVFQQSTDGVARLQNMSMTTPRASQLSDSTAFTSTTSLTSLSSTTTVVAPPANGQVVATSNIINQKADASRSLYQICVSLKQRLATVPGFEDYLEQLAEWESQGGEENGPVESLWRLLRTGRPLLTIYNALQPEKPLEVDQTSASEEKRAKLATFKFVQACLKELHIPSTDMFVISDLTGNDTTGFVKVTSVVNYVLDLAQQKGLLLQGQPYPEDDAPTAQNSQMSYRDHIVEEMVNTERKYVQDLENLFDLKKTLDQRGVVPGDVVHDIFLNINAILDFQRRFLIRVETTNSMPPSRQEWGAPFAAYEDSFSIYQPFIANQKKATALAQQVFDKIQLTGHAVAVDFNTLDAFLLKPMQRLSRYPLLLKDLKKRSEEESTKADLESGIAAAERVLQKANEAVLRSELDEASGELMQRVDDWKNHRVEQFGKLLLHGTHSVITGKSDQEKDYEIFLFQCILLCCKEVSGNKKDKKDKSRSTVPKAPLNRLSKLQLKGRIFMTNVTEVVSFSKPGSYTVQIWWKGDPGVESFIIRFQTEETMRKWAAGLDAQRKENAPQMAQSPDQTPPTFAWMQTQMGEVVNPYAQQDDDDDDDYTPPTTGYSALPQPTPAIAGTMSRNASSTSLRQRSATAESSVSLAGMARAPPPRIPLPQPPGPLSVQTQMGPPAYPSPGPRGGDSYFSPVAESPVSSRTSTTSGFFANSAGYPFPKTGTPQPTWGEDSNRYTAPAMPRAPSREGPSPINAYGMVVNGRNPRGPSLPVMASQQSIAQQQRSRSYSTPDIQNQQPARRTERGGSQGVPAVPGIPPHLHPTHERHDSTIPRSNTGSPRNDLPIRSNTQSPGVQRERLQQQSLNQFPAQPIFPRQATPVSGHGHSVTPAPLNINHEASRTVSPPLGTGTPAPMSTNPLVSPDIPVPTQLKVKVNCDTGNYVTLVVAFNITYQSLIDRIDAKLARFTSSSISKGSLKLQYRDEDGDFVMIESDDDIQIAFLEWREGVRNMYSGGVGEIELFCVGETS</sequence>
<dbReference type="InterPro" id="IPR001715">
    <property type="entry name" value="CH_dom"/>
</dbReference>
<dbReference type="GO" id="GO:0035556">
    <property type="term" value="P:intracellular signal transduction"/>
    <property type="evidence" value="ECO:0007669"/>
    <property type="project" value="InterPro"/>
</dbReference>
<comment type="caution">
    <text evidence="6">The sequence shown here is derived from an EMBL/GenBank/DDBJ whole genome shotgun (WGS) entry which is preliminary data.</text>
</comment>
<feature type="region of interest" description="Disordered" evidence="2">
    <location>
        <begin position="563"/>
        <end position="582"/>
    </location>
</feature>
<dbReference type="SMART" id="SM00325">
    <property type="entry name" value="RhoGEF"/>
    <property type="match status" value="1"/>
</dbReference>
<reference evidence="6" key="1">
    <citation type="submission" date="2022-07" db="EMBL/GenBank/DDBJ databases">
        <title>Fungi with potential for degradation of polypropylene.</title>
        <authorList>
            <person name="Gostincar C."/>
        </authorList>
    </citation>
    <scope>NUCLEOTIDE SEQUENCE</scope>
    <source>
        <strain evidence="6">EXF-13308</strain>
    </source>
</reference>
<dbReference type="InterPro" id="IPR000219">
    <property type="entry name" value="DH_dom"/>
</dbReference>
<dbReference type="CDD" id="cd00160">
    <property type="entry name" value="RhoGEF"/>
    <property type="match status" value="1"/>
</dbReference>
<dbReference type="PROSITE" id="PS51745">
    <property type="entry name" value="PB1"/>
    <property type="match status" value="1"/>
</dbReference>
<dbReference type="PANTHER" id="PTHR47339">
    <property type="entry name" value="CELL DIVISION CONTROL PROTEIN 24"/>
    <property type="match status" value="1"/>
</dbReference>
<accession>A0AA38VBL1</accession>
<feature type="compositionally biased region" description="Polar residues" evidence="2">
    <location>
        <begin position="570"/>
        <end position="582"/>
    </location>
</feature>
<dbReference type="EMBL" id="JANBVO010000055">
    <property type="protein sequence ID" value="KAJ9132613.1"/>
    <property type="molecule type" value="Genomic_DNA"/>
</dbReference>
<dbReference type="FunFam" id="3.10.20.90:FF:000176">
    <property type="entry name" value="Rho guanyl nucleotide exchange factor"/>
    <property type="match status" value="1"/>
</dbReference>
<dbReference type="Gene3D" id="1.10.418.10">
    <property type="entry name" value="Calponin-like domain"/>
    <property type="match status" value="1"/>
</dbReference>
<dbReference type="PANTHER" id="PTHR47339:SF1">
    <property type="entry name" value="CELL DIVISION CONTROL PROTEIN 24"/>
    <property type="match status" value="1"/>
</dbReference>
<dbReference type="GO" id="GO:0005634">
    <property type="term" value="C:nucleus"/>
    <property type="evidence" value="ECO:0007669"/>
    <property type="project" value="TreeGrafter"/>
</dbReference>
<dbReference type="Pfam" id="PF15411">
    <property type="entry name" value="PH_10"/>
    <property type="match status" value="1"/>
</dbReference>
<dbReference type="GO" id="GO:0000935">
    <property type="term" value="C:division septum"/>
    <property type="evidence" value="ECO:0007669"/>
    <property type="project" value="TreeGrafter"/>
</dbReference>
<dbReference type="InterPro" id="IPR053026">
    <property type="entry name" value="CDC42_GEF"/>
</dbReference>
<organism evidence="6 7">
    <name type="scientific">Pleurostoma richardsiae</name>
    <dbReference type="NCBI Taxonomy" id="41990"/>
    <lineage>
        <taxon>Eukaryota</taxon>
        <taxon>Fungi</taxon>
        <taxon>Dikarya</taxon>
        <taxon>Ascomycota</taxon>
        <taxon>Pezizomycotina</taxon>
        <taxon>Sordariomycetes</taxon>
        <taxon>Sordariomycetidae</taxon>
        <taxon>Calosphaeriales</taxon>
        <taxon>Pleurostomataceae</taxon>
        <taxon>Pleurostoma</taxon>
    </lineage>
</organism>
<dbReference type="GO" id="GO:0030010">
    <property type="term" value="P:establishment of cell polarity"/>
    <property type="evidence" value="ECO:0007669"/>
    <property type="project" value="TreeGrafter"/>
</dbReference>
<dbReference type="InterPro" id="IPR001849">
    <property type="entry name" value="PH_domain"/>
</dbReference>
<dbReference type="GO" id="GO:0005085">
    <property type="term" value="F:guanyl-nucleotide exchange factor activity"/>
    <property type="evidence" value="ECO:0007669"/>
    <property type="project" value="InterPro"/>
</dbReference>
<dbReference type="GO" id="GO:0005737">
    <property type="term" value="C:cytoplasm"/>
    <property type="evidence" value="ECO:0007669"/>
    <property type="project" value="TreeGrafter"/>
</dbReference>
<proteinExistence type="predicted"/>
<dbReference type="CDD" id="cd00014">
    <property type="entry name" value="CH_SF"/>
    <property type="match status" value="1"/>
</dbReference>
<feature type="compositionally biased region" description="Polar residues" evidence="2">
    <location>
        <begin position="628"/>
        <end position="649"/>
    </location>
</feature>
<dbReference type="CDD" id="cd05992">
    <property type="entry name" value="PB1"/>
    <property type="match status" value="1"/>
</dbReference>
<dbReference type="Gene3D" id="2.30.29.30">
    <property type="entry name" value="Pleckstrin-homology domain (PH domain)/Phosphotyrosine-binding domain (PTB)"/>
    <property type="match status" value="1"/>
</dbReference>
<dbReference type="SUPFAM" id="SSF54277">
    <property type="entry name" value="CAD &amp; PB1 domains"/>
    <property type="match status" value="1"/>
</dbReference>
<name>A0AA38VBL1_9PEZI</name>
<feature type="domain" description="PB1" evidence="5">
    <location>
        <begin position="928"/>
        <end position="1011"/>
    </location>
</feature>
<dbReference type="Proteomes" id="UP001174694">
    <property type="component" value="Unassembled WGS sequence"/>
</dbReference>
<evidence type="ECO:0000259" key="3">
    <source>
        <dbReference type="PROSITE" id="PS50010"/>
    </source>
</evidence>
<dbReference type="InterPro" id="IPR033511">
    <property type="entry name" value="Cdc24/Scd1_PH_dom"/>
</dbReference>
<dbReference type="InterPro" id="IPR010481">
    <property type="entry name" value="Cdc24/Scd1_N"/>
</dbReference>
<feature type="compositionally biased region" description="Polar residues" evidence="2">
    <location>
        <begin position="791"/>
        <end position="800"/>
    </location>
</feature>
<feature type="coiled-coil region" evidence="1">
    <location>
        <begin position="394"/>
        <end position="421"/>
    </location>
</feature>
<dbReference type="SMART" id="SM00233">
    <property type="entry name" value="PH"/>
    <property type="match status" value="1"/>
</dbReference>
<dbReference type="PROSITE" id="PS50021">
    <property type="entry name" value="CH"/>
    <property type="match status" value="1"/>
</dbReference>
<dbReference type="GO" id="GO:0031106">
    <property type="term" value="P:septin ring organization"/>
    <property type="evidence" value="ECO:0007669"/>
    <property type="project" value="TreeGrafter"/>
</dbReference>
<feature type="compositionally biased region" description="Low complexity" evidence="2">
    <location>
        <begin position="775"/>
        <end position="790"/>
    </location>
</feature>
<dbReference type="InterPro" id="IPR000270">
    <property type="entry name" value="PB1_dom"/>
</dbReference>
<feature type="compositionally biased region" description="Polar residues" evidence="2">
    <location>
        <begin position="700"/>
        <end position="712"/>
    </location>
</feature>
<dbReference type="SUPFAM" id="SSF50729">
    <property type="entry name" value="PH domain-like"/>
    <property type="match status" value="1"/>
</dbReference>
<feature type="compositionally biased region" description="Pro residues" evidence="2">
    <location>
        <begin position="656"/>
        <end position="669"/>
    </location>
</feature>
<dbReference type="InterPro" id="IPR001331">
    <property type="entry name" value="GDS_CDC24_CS"/>
</dbReference>
<dbReference type="SUPFAM" id="SSF48065">
    <property type="entry name" value="DBL homology domain (DH-domain)"/>
    <property type="match status" value="1"/>
</dbReference>
<feature type="region of interest" description="Disordered" evidence="2">
    <location>
        <begin position="874"/>
        <end position="893"/>
    </location>
</feature>
<dbReference type="InterPro" id="IPR035899">
    <property type="entry name" value="DBL_dom_sf"/>
</dbReference>
<evidence type="ECO:0000313" key="6">
    <source>
        <dbReference type="EMBL" id="KAJ9132613.1"/>
    </source>
</evidence>